<organism evidence="2 3">
    <name type="scientific">Caldiarchaeum subterraneum</name>
    <dbReference type="NCBI Taxonomy" id="311458"/>
    <lineage>
        <taxon>Archaea</taxon>
        <taxon>Nitrososphaerota</taxon>
        <taxon>Candidatus Caldarchaeales</taxon>
        <taxon>Candidatus Caldarchaeaceae</taxon>
        <taxon>Candidatus Caldarchaeum</taxon>
    </lineage>
</organism>
<dbReference type="Gene3D" id="3.40.190.80">
    <property type="match status" value="1"/>
</dbReference>
<dbReference type="InterPro" id="IPR000760">
    <property type="entry name" value="Inositol_monophosphatase-like"/>
</dbReference>
<name>A0A832ZUU0_CALS0</name>
<evidence type="ECO:0000256" key="1">
    <source>
        <dbReference type="PIRSR" id="PIRSR600760-2"/>
    </source>
</evidence>
<dbReference type="Pfam" id="PF00459">
    <property type="entry name" value="Inositol_P"/>
    <property type="match status" value="1"/>
</dbReference>
<dbReference type="Proteomes" id="UP000608579">
    <property type="component" value="Unassembled WGS sequence"/>
</dbReference>
<keyword evidence="1" id="KW-0479">Metal-binding</keyword>
<feature type="binding site" evidence="1">
    <location>
        <position position="219"/>
    </location>
    <ligand>
        <name>Mg(2+)</name>
        <dbReference type="ChEBI" id="CHEBI:18420"/>
        <label>1</label>
        <note>catalytic</note>
    </ligand>
</feature>
<evidence type="ECO:0000313" key="2">
    <source>
        <dbReference type="EMBL" id="HIQ29350.1"/>
    </source>
</evidence>
<dbReference type="GO" id="GO:0007165">
    <property type="term" value="P:signal transduction"/>
    <property type="evidence" value="ECO:0007669"/>
    <property type="project" value="TreeGrafter"/>
</dbReference>
<dbReference type="PANTHER" id="PTHR20854:SF4">
    <property type="entry name" value="INOSITOL-1-MONOPHOSPHATASE-RELATED"/>
    <property type="match status" value="1"/>
</dbReference>
<feature type="binding site" evidence="1">
    <location>
        <position position="89"/>
    </location>
    <ligand>
        <name>Mg(2+)</name>
        <dbReference type="ChEBI" id="CHEBI:18420"/>
        <label>1</label>
        <note>catalytic</note>
    </ligand>
</feature>
<evidence type="ECO:0000313" key="3">
    <source>
        <dbReference type="Proteomes" id="UP000608579"/>
    </source>
</evidence>
<gene>
    <name evidence="2" type="ORF">EYH45_02170</name>
</gene>
<dbReference type="PANTHER" id="PTHR20854">
    <property type="entry name" value="INOSITOL MONOPHOSPHATASE"/>
    <property type="match status" value="1"/>
</dbReference>
<dbReference type="SUPFAM" id="SSF56655">
    <property type="entry name" value="Carbohydrate phosphatase"/>
    <property type="match status" value="1"/>
</dbReference>
<dbReference type="AlphaFoldDB" id="A0A832ZUU0"/>
<dbReference type="EMBL" id="DQVM01000039">
    <property type="protein sequence ID" value="HIQ29350.1"/>
    <property type="molecule type" value="Genomic_DNA"/>
</dbReference>
<feature type="binding site" evidence="1">
    <location>
        <position position="92"/>
    </location>
    <ligand>
        <name>Mg(2+)</name>
        <dbReference type="ChEBI" id="CHEBI:18420"/>
        <label>1</label>
        <note>catalytic</note>
    </ligand>
</feature>
<evidence type="ECO:0008006" key="4">
    <source>
        <dbReference type="Google" id="ProtNLM"/>
    </source>
</evidence>
<sequence length="271" mass="29535">MEGGSFVRVCERALARARDAVSGLSASGEAGRRVDRGFFGDVSLVADLEAERMIVETLQQELGGRVMIVAEERGILGRGENYDYVAVIDPVDGSNNVSAGIPFYSGAIAIALGERYSDIVAAAVMDYITGDFYSATVEEGALRNWNDRLRVKNDVKKLDNAYISLDPRIFKKTPEAAIRLLQRAKNIRFFGSSVLEIIYVVLGRINAFVAFPRIMRIVDIAAPLFIHSMAGGVVKWLEEGPGDVNLTTTERHGFLASSTPELASEINSLLS</sequence>
<feature type="binding site" evidence="1">
    <location>
        <position position="71"/>
    </location>
    <ligand>
        <name>Mg(2+)</name>
        <dbReference type="ChEBI" id="CHEBI:18420"/>
        <label>1</label>
        <note>catalytic</note>
    </ligand>
</feature>
<dbReference type="GO" id="GO:0006020">
    <property type="term" value="P:inositol metabolic process"/>
    <property type="evidence" value="ECO:0007669"/>
    <property type="project" value="TreeGrafter"/>
</dbReference>
<dbReference type="GO" id="GO:0008934">
    <property type="term" value="F:inositol monophosphate 1-phosphatase activity"/>
    <property type="evidence" value="ECO:0007669"/>
    <property type="project" value="TreeGrafter"/>
</dbReference>
<keyword evidence="1" id="KW-0460">Magnesium</keyword>
<comment type="cofactor">
    <cofactor evidence="1">
        <name>Mg(2+)</name>
        <dbReference type="ChEBI" id="CHEBI:18420"/>
    </cofactor>
</comment>
<dbReference type="PRINTS" id="PR00377">
    <property type="entry name" value="IMPHPHTASES"/>
</dbReference>
<dbReference type="Gene3D" id="3.30.540.10">
    <property type="entry name" value="Fructose-1,6-Bisphosphatase, subunit A, domain 1"/>
    <property type="match status" value="1"/>
</dbReference>
<proteinExistence type="predicted"/>
<protein>
    <recommendedName>
        <fullName evidence="4">Inositol monophosphatase</fullName>
    </recommendedName>
</protein>
<comment type="caution">
    <text evidence="2">The sequence shown here is derived from an EMBL/GenBank/DDBJ whole genome shotgun (WGS) entry which is preliminary data.</text>
</comment>
<accession>A0A832ZUU0</accession>
<reference evidence="2" key="1">
    <citation type="journal article" date="2020" name="ISME J.">
        <title>Gammaproteobacteria mediating utilization of methyl-, sulfur- and petroleum organic compounds in deep ocean hydrothermal plumes.</title>
        <authorList>
            <person name="Zhou Z."/>
            <person name="Liu Y."/>
            <person name="Pan J."/>
            <person name="Cron B.R."/>
            <person name="Toner B.M."/>
            <person name="Anantharaman K."/>
            <person name="Breier J.A."/>
            <person name="Dick G.J."/>
            <person name="Li M."/>
        </authorList>
    </citation>
    <scope>NUCLEOTIDE SEQUENCE</scope>
    <source>
        <strain evidence="2">SZUA-1515</strain>
    </source>
</reference>
<dbReference type="GO" id="GO:0046872">
    <property type="term" value="F:metal ion binding"/>
    <property type="evidence" value="ECO:0007669"/>
    <property type="project" value="UniProtKB-KW"/>
</dbReference>